<evidence type="ECO:0000313" key="3">
    <source>
        <dbReference type="EMBL" id="CCC53057.1"/>
    </source>
</evidence>
<sequence>MSEQEQSQQLRGDAAQLSDSTKEGVLLEDKFTAMRQAALSMFKQRTKDLTMVSALTAEAQKVERLNTQVQSTTQKLHEQKALLEAQIETEERRLKEWEGQLHEVHTMLAQMKEDQGFFSGVQRASEKIVTTLQHFVTQYAAKGGEVSRLLERAQEATQGRAPNEWRAMYNELRRRGAVLQEYIQRMEQHPVLPPGLMDLVLEWSRGGWRQSADCAQAVAVCEQILSDSAEEEAQKLLGPHLHWDGACGGDDATSQGCGAVNTEMPVRELDGIREAISALEKTWEMAGVSCTFPVKEVLEEKRDLWLKLGESQQLLDKEVVSIEELEGDLKEHLEVTALTSERVVSLKSHLSETECSLECEQKTLQAEVQMCESLFSSWGKALHAAIRQAELESSHQKALEASDSELLQQQGELDKEFDTIDSQWGQLQGKVALAHREVVKAEQEVVEAQQQLEILTDKQLAEEARLTSLRDSCLAAETELRHRCEGVPCALTDSTASLLATDRQGATCLARGGEAGDPARAVLVQEVLQELQQFASADADPGGTKTKPTKLSSLGLEEELLSCVIQYVATTLQKADAVEQEYYKWRTVLEEELAVLAAK</sequence>
<protein>
    <submittedName>
        <fullName evidence="3">Uncharacterized protein</fullName>
    </submittedName>
</protein>
<proteinExistence type="predicted"/>
<feature type="coiled-coil region" evidence="1">
    <location>
        <begin position="62"/>
        <end position="114"/>
    </location>
</feature>
<gene>
    <name evidence="3" type="ORF">TVY486_1105410</name>
</gene>
<evidence type="ECO:0000256" key="2">
    <source>
        <dbReference type="SAM" id="MobiDB-lite"/>
    </source>
</evidence>
<dbReference type="VEuPathDB" id="TriTrypDB:TvY486_1105410"/>
<reference evidence="3" key="1">
    <citation type="journal article" date="2012" name="Proc. Natl. Acad. Sci. U.S.A.">
        <title>Antigenic diversity is generated by distinct evolutionary mechanisms in African trypanosome species.</title>
        <authorList>
            <person name="Jackson A.P."/>
            <person name="Berry A."/>
            <person name="Aslett M."/>
            <person name="Allison H.C."/>
            <person name="Burton P."/>
            <person name="Vavrova-Anderson J."/>
            <person name="Brown R."/>
            <person name="Browne H."/>
            <person name="Corton N."/>
            <person name="Hauser H."/>
            <person name="Gamble J."/>
            <person name="Gilderthorp R."/>
            <person name="Marcello L."/>
            <person name="McQuillan J."/>
            <person name="Otto T.D."/>
            <person name="Quail M.A."/>
            <person name="Sanders M.J."/>
            <person name="van Tonder A."/>
            <person name="Ginger M.L."/>
            <person name="Field M.C."/>
            <person name="Barry J.D."/>
            <person name="Hertz-Fowler C."/>
            <person name="Berriman M."/>
        </authorList>
    </citation>
    <scope>NUCLEOTIDE SEQUENCE</scope>
    <source>
        <strain evidence="3">Y486</strain>
    </source>
</reference>
<organism evidence="3">
    <name type="scientific">Trypanosoma vivax (strain Y486)</name>
    <dbReference type="NCBI Taxonomy" id="1055687"/>
    <lineage>
        <taxon>Eukaryota</taxon>
        <taxon>Discoba</taxon>
        <taxon>Euglenozoa</taxon>
        <taxon>Kinetoplastea</taxon>
        <taxon>Metakinetoplastina</taxon>
        <taxon>Trypanosomatida</taxon>
        <taxon>Trypanosomatidae</taxon>
        <taxon>Trypanosoma</taxon>
        <taxon>Duttonella</taxon>
    </lineage>
</organism>
<feature type="coiled-coil region" evidence="1">
    <location>
        <begin position="431"/>
        <end position="458"/>
    </location>
</feature>
<name>G0UB70_TRYVY</name>
<dbReference type="EMBL" id="HE573027">
    <property type="protein sequence ID" value="CCC53057.1"/>
    <property type="molecule type" value="Genomic_DNA"/>
</dbReference>
<dbReference type="OMA" id="CEVYASA"/>
<keyword evidence="1" id="KW-0175">Coiled coil</keyword>
<accession>G0UB70</accession>
<dbReference type="AlphaFoldDB" id="G0UB70"/>
<feature type="compositionally biased region" description="Polar residues" evidence="2">
    <location>
        <begin position="1"/>
        <end position="10"/>
    </location>
</feature>
<evidence type="ECO:0000256" key="1">
    <source>
        <dbReference type="SAM" id="Coils"/>
    </source>
</evidence>
<feature type="region of interest" description="Disordered" evidence="2">
    <location>
        <begin position="1"/>
        <end position="21"/>
    </location>
</feature>